<sequence length="128" mass="14395">MLIAGCTGDKFSSSIEEFSSYEEVAGAGEDDLKIHDFRLKNRSLLIFEASALDPFSSDQCNITMRGVPVYDQELDQYTLESRAEGDQILILAYQLLNGDRIEGTLSSHSSKDQRFNGQWTFELKNSTK</sequence>
<proteinExistence type="predicted"/>
<evidence type="ECO:0008006" key="3">
    <source>
        <dbReference type="Google" id="ProtNLM"/>
    </source>
</evidence>
<dbReference type="EMBL" id="BAABRL010000016">
    <property type="protein sequence ID" value="GAA5497528.1"/>
    <property type="molecule type" value="Genomic_DNA"/>
</dbReference>
<evidence type="ECO:0000313" key="2">
    <source>
        <dbReference type="Proteomes" id="UP001424741"/>
    </source>
</evidence>
<accession>A0ABP9V4C8</accession>
<name>A0ABP9V4C8_9BACT</name>
<reference evidence="1 2" key="1">
    <citation type="submission" date="2024-02" db="EMBL/GenBank/DDBJ databases">
        <title>Rubritalea halochordaticola NBRC 107102.</title>
        <authorList>
            <person name="Ichikawa N."/>
            <person name="Katano-Makiyama Y."/>
            <person name="Hidaka K."/>
        </authorList>
    </citation>
    <scope>NUCLEOTIDE SEQUENCE [LARGE SCALE GENOMIC DNA]</scope>
    <source>
        <strain evidence="1 2">NBRC 107102</strain>
    </source>
</reference>
<keyword evidence="2" id="KW-1185">Reference proteome</keyword>
<protein>
    <recommendedName>
        <fullName evidence="3">Lipoprotein</fullName>
    </recommendedName>
</protein>
<dbReference type="Proteomes" id="UP001424741">
    <property type="component" value="Unassembled WGS sequence"/>
</dbReference>
<comment type="caution">
    <text evidence="1">The sequence shown here is derived from an EMBL/GenBank/DDBJ whole genome shotgun (WGS) entry which is preliminary data.</text>
</comment>
<evidence type="ECO:0000313" key="1">
    <source>
        <dbReference type="EMBL" id="GAA5497528.1"/>
    </source>
</evidence>
<gene>
    <name evidence="1" type="ORF">Rhal01_03724</name>
</gene>
<organism evidence="1 2">
    <name type="scientific">Rubritalea halochordaticola</name>
    <dbReference type="NCBI Taxonomy" id="714537"/>
    <lineage>
        <taxon>Bacteria</taxon>
        <taxon>Pseudomonadati</taxon>
        <taxon>Verrucomicrobiota</taxon>
        <taxon>Verrucomicrobiia</taxon>
        <taxon>Verrucomicrobiales</taxon>
        <taxon>Rubritaleaceae</taxon>
        <taxon>Rubritalea</taxon>
    </lineage>
</organism>